<accession>A0ACB9K725</accession>
<dbReference type="Proteomes" id="UP001056120">
    <property type="component" value="Linkage Group LG01"/>
</dbReference>
<name>A0ACB9K725_9ASTR</name>
<gene>
    <name evidence="1" type="ORF">L1987_02152</name>
</gene>
<organism evidence="1 2">
    <name type="scientific">Smallanthus sonchifolius</name>
    <dbReference type="NCBI Taxonomy" id="185202"/>
    <lineage>
        <taxon>Eukaryota</taxon>
        <taxon>Viridiplantae</taxon>
        <taxon>Streptophyta</taxon>
        <taxon>Embryophyta</taxon>
        <taxon>Tracheophyta</taxon>
        <taxon>Spermatophyta</taxon>
        <taxon>Magnoliopsida</taxon>
        <taxon>eudicotyledons</taxon>
        <taxon>Gunneridae</taxon>
        <taxon>Pentapetalae</taxon>
        <taxon>asterids</taxon>
        <taxon>campanulids</taxon>
        <taxon>Asterales</taxon>
        <taxon>Asteraceae</taxon>
        <taxon>Asteroideae</taxon>
        <taxon>Heliantheae alliance</taxon>
        <taxon>Millerieae</taxon>
        <taxon>Smallanthus</taxon>
    </lineage>
</organism>
<keyword evidence="2" id="KW-1185">Reference proteome</keyword>
<protein>
    <submittedName>
        <fullName evidence="1">Uncharacterized protein</fullName>
    </submittedName>
</protein>
<proteinExistence type="predicted"/>
<dbReference type="EMBL" id="CM042018">
    <property type="protein sequence ID" value="KAI3828057.1"/>
    <property type="molecule type" value="Genomic_DNA"/>
</dbReference>
<evidence type="ECO:0000313" key="2">
    <source>
        <dbReference type="Proteomes" id="UP001056120"/>
    </source>
</evidence>
<reference evidence="1 2" key="2">
    <citation type="journal article" date="2022" name="Mol. Ecol. Resour.">
        <title>The genomes of chicory, endive, great burdock and yacon provide insights into Asteraceae paleo-polyploidization history and plant inulin production.</title>
        <authorList>
            <person name="Fan W."/>
            <person name="Wang S."/>
            <person name="Wang H."/>
            <person name="Wang A."/>
            <person name="Jiang F."/>
            <person name="Liu H."/>
            <person name="Zhao H."/>
            <person name="Xu D."/>
            <person name="Zhang Y."/>
        </authorList>
    </citation>
    <scope>NUCLEOTIDE SEQUENCE [LARGE SCALE GENOMIC DNA]</scope>
    <source>
        <strain evidence="2">cv. Yunnan</strain>
        <tissue evidence="1">Leaves</tissue>
    </source>
</reference>
<sequence>MVALVSYANLTTAEWIQRFNSYDGNRLPESGTINVTVNCSCGDSSISKDYGLFITYSLRPGETLDSVSLAANLSSNLIRSYNPDVNFSQASGLVYIPGRGLSGGATAGITGGVVAVVLFHAGCLYNAKVQLLHAQAPNGLSVGGSESSGVPAAGLTGIEVDISVEFSYKELSTTTNDFSLANKIGQGGFGAVYYAELRGEVWN</sequence>
<evidence type="ECO:0000313" key="1">
    <source>
        <dbReference type="EMBL" id="KAI3828057.1"/>
    </source>
</evidence>
<reference evidence="2" key="1">
    <citation type="journal article" date="2022" name="Mol. Ecol. Resour.">
        <title>The genomes of chicory, endive, great burdock and yacon provide insights into Asteraceae palaeo-polyploidization history and plant inulin production.</title>
        <authorList>
            <person name="Fan W."/>
            <person name="Wang S."/>
            <person name="Wang H."/>
            <person name="Wang A."/>
            <person name="Jiang F."/>
            <person name="Liu H."/>
            <person name="Zhao H."/>
            <person name="Xu D."/>
            <person name="Zhang Y."/>
        </authorList>
    </citation>
    <scope>NUCLEOTIDE SEQUENCE [LARGE SCALE GENOMIC DNA]</scope>
    <source>
        <strain evidence="2">cv. Yunnan</strain>
    </source>
</reference>
<comment type="caution">
    <text evidence="1">The sequence shown here is derived from an EMBL/GenBank/DDBJ whole genome shotgun (WGS) entry which is preliminary data.</text>
</comment>